<organism evidence="2 3">
    <name type="scientific">Xenopus laevis</name>
    <name type="common">African clawed frog</name>
    <dbReference type="NCBI Taxonomy" id="8355"/>
    <lineage>
        <taxon>Eukaryota</taxon>
        <taxon>Metazoa</taxon>
        <taxon>Chordata</taxon>
        <taxon>Craniata</taxon>
        <taxon>Vertebrata</taxon>
        <taxon>Euteleostomi</taxon>
        <taxon>Amphibia</taxon>
        <taxon>Batrachia</taxon>
        <taxon>Anura</taxon>
        <taxon>Pipoidea</taxon>
        <taxon>Pipidae</taxon>
        <taxon>Xenopodinae</taxon>
        <taxon>Xenopus</taxon>
        <taxon>Xenopus</taxon>
    </lineage>
</organism>
<evidence type="ECO:0000313" key="2">
    <source>
        <dbReference type="EMBL" id="OCT86396.1"/>
    </source>
</evidence>
<gene>
    <name evidence="2" type="ORF">XELAEV_18020078mg</name>
</gene>
<dbReference type="AlphaFoldDB" id="A0A974D8Q2"/>
<dbReference type="Proteomes" id="UP000694892">
    <property type="component" value="Chromosome 3S"/>
</dbReference>
<name>A0A974D8Q2_XENLA</name>
<dbReference type="EMBL" id="CM004471">
    <property type="protein sequence ID" value="OCT86396.1"/>
    <property type="molecule type" value="Genomic_DNA"/>
</dbReference>
<accession>A0A974D8Q2</accession>
<evidence type="ECO:0000313" key="3">
    <source>
        <dbReference type="Proteomes" id="UP000694892"/>
    </source>
</evidence>
<feature type="region of interest" description="Disordered" evidence="1">
    <location>
        <begin position="1"/>
        <end position="23"/>
    </location>
</feature>
<sequence>MEGSPREAHTSGGQNVQAGYLPGKHSPRGGLNLGLTLIVSSFWAQLQEHTDRSQLWSTLEPLIVFCSLHL</sequence>
<proteinExistence type="predicted"/>
<reference evidence="3" key="1">
    <citation type="journal article" date="2016" name="Nature">
        <title>Genome evolution in the allotetraploid frog Xenopus laevis.</title>
        <authorList>
            <person name="Session A.M."/>
            <person name="Uno Y."/>
            <person name="Kwon T."/>
            <person name="Chapman J.A."/>
            <person name="Toyoda A."/>
            <person name="Takahashi S."/>
            <person name="Fukui A."/>
            <person name="Hikosaka A."/>
            <person name="Suzuki A."/>
            <person name="Kondo M."/>
            <person name="van Heeringen S.J."/>
            <person name="Quigley I."/>
            <person name="Heinz S."/>
            <person name="Ogino H."/>
            <person name="Ochi H."/>
            <person name="Hellsten U."/>
            <person name="Lyons J.B."/>
            <person name="Simakov O."/>
            <person name="Putnam N."/>
            <person name="Stites J."/>
            <person name="Kuroki Y."/>
            <person name="Tanaka T."/>
            <person name="Michiue T."/>
            <person name="Watanabe M."/>
            <person name="Bogdanovic O."/>
            <person name="Lister R."/>
            <person name="Georgiou G."/>
            <person name="Paranjpe S.S."/>
            <person name="van Kruijsbergen I."/>
            <person name="Shu S."/>
            <person name="Carlson J."/>
            <person name="Kinoshita T."/>
            <person name="Ohta Y."/>
            <person name="Mawaribuchi S."/>
            <person name="Jenkins J."/>
            <person name="Grimwood J."/>
            <person name="Schmutz J."/>
            <person name="Mitros T."/>
            <person name="Mozaffari S.V."/>
            <person name="Suzuki Y."/>
            <person name="Haramoto Y."/>
            <person name="Yamamoto T.S."/>
            <person name="Takagi C."/>
            <person name="Heald R."/>
            <person name="Miller K."/>
            <person name="Haudenschild C."/>
            <person name="Kitzman J."/>
            <person name="Nakayama T."/>
            <person name="Izutsu Y."/>
            <person name="Robert J."/>
            <person name="Fortriede J."/>
            <person name="Burns K."/>
            <person name="Lotay V."/>
            <person name="Karimi K."/>
            <person name="Yasuoka Y."/>
            <person name="Dichmann D.S."/>
            <person name="Flajnik M.F."/>
            <person name="Houston D.W."/>
            <person name="Shendure J."/>
            <person name="DuPasquier L."/>
            <person name="Vize P.D."/>
            <person name="Zorn A.M."/>
            <person name="Ito M."/>
            <person name="Marcotte E.M."/>
            <person name="Wallingford J.B."/>
            <person name="Ito Y."/>
            <person name="Asashima M."/>
            <person name="Ueno N."/>
            <person name="Matsuda Y."/>
            <person name="Veenstra G.J."/>
            <person name="Fujiyama A."/>
            <person name="Harland R.M."/>
            <person name="Taira M."/>
            <person name="Rokhsar D.S."/>
        </authorList>
    </citation>
    <scope>NUCLEOTIDE SEQUENCE [LARGE SCALE GENOMIC DNA]</scope>
    <source>
        <strain evidence="3">J</strain>
    </source>
</reference>
<evidence type="ECO:0000256" key="1">
    <source>
        <dbReference type="SAM" id="MobiDB-lite"/>
    </source>
</evidence>
<protein>
    <submittedName>
        <fullName evidence="2">Uncharacterized protein</fullName>
    </submittedName>
</protein>